<dbReference type="InterPro" id="IPR025996">
    <property type="entry name" value="MT1864/Rv1816-like_C"/>
</dbReference>
<evidence type="ECO:0000256" key="3">
    <source>
        <dbReference type="ARBA" id="ARBA00023163"/>
    </source>
</evidence>
<protein>
    <submittedName>
        <fullName evidence="7">TetR/AcrR family transcriptional regulator</fullName>
    </submittedName>
</protein>
<dbReference type="InterPro" id="IPR036271">
    <property type="entry name" value="Tet_transcr_reg_TetR-rel_C_sf"/>
</dbReference>
<evidence type="ECO:0000256" key="4">
    <source>
        <dbReference type="PROSITE-ProRule" id="PRU00335"/>
    </source>
</evidence>
<accession>A0ABP5C0P6</accession>
<reference evidence="8" key="1">
    <citation type="journal article" date="2019" name="Int. J. Syst. Evol. Microbiol.">
        <title>The Global Catalogue of Microorganisms (GCM) 10K type strain sequencing project: providing services to taxonomists for standard genome sequencing and annotation.</title>
        <authorList>
            <consortium name="The Broad Institute Genomics Platform"/>
            <consortium name="The Broad Institute Genome Sequencing Center for Infectious Disease"/>
            <person name="Wu L."/>
            <person name="Ma J."/>
        </authorList>
    </citation>
    <scope>NUCLEOTIDE SEQUENCE [LARGE SCALE GENOMIC DNA]</scope>
    <source>
        <strain evidence="8">JCM 13584</strain>
    </source>
</reference>
<feature type="DNA-binding region" description="H-T-H motif" evidence="4">
    <location>
        <begin position="59"/>
        <end position="78"/>
    </location>
</feature>
<organism evidence="7 8">
    <name type="scientific">Agromyces allii</name>
    <dbReference type="NCBI Taxonomy" id="393607"/>
    <lineage>
        <taxon>Bacteria</taxon>
        <taxon>Bacillati</taxon>
        <taxon>Actinomycetota</taxon>
        <taxon>Actinomycetes</taxon>
        <taxon>Micrococcales</taxon>
        <taxon>Microbacteriaceae</taxon>
        <taxon>Agromyces</taxon>
    </lineage>
</organism>
<evidence type="ECO:0000256" key="2">
    <source>
        <dbReference type="ARBA" id="ARBA00023125"/>
    </source>
</evidence>
<evidence type="ECO:0000313" key="8">
    <source>
        <dbReference type="Proteomes" id="UP001499954"/>
    </source>
</evidence>
<gene>
    <name evidence="7" type="ORF">GCM10009717_22130</name>
</gene>
<feature type="region of interest" description="Disordered" evidence="5">
    <location>
        <begin position="1"/>
        <end position="38"/>
    </location>
</feature>
<dbReference type="InterPro" id="IPR009057">
    <property type="entry name" value="Homeodomain-like_sf"/>
</dbReference>
<evidence type="ECO:0000259" key="6">
    <source>
        <dbReference type="PROSITE" id="PS50977"/>
    </source>
</evidence>
<dbReference type="Proteomes" id="UP001499954">
    <property type="component" value="Unassembled WGS sequence"/>
</dbReference>
<dbReference type="PROSITE" id="PS50977">
    <property type="entry name" value="HTH_TETR_2"/>
    <property type="match status" value="1"/>
</dbReference>
<dbReference type="PANTHER" id="PTHR30055:SF234">
    <property type="entry name" value="HTH-TYPE TRANSCRIPTIONAL REGULATOR BETI"/>
    <property type="match status" value="1"/>
</dbReference>
<comment type="caution">
    <text evidence="7">The sequence shown here is derived from an EMBL/GenBank/DDBJ whole genome shotgun (WGS) entry which is preliminary data.</text>
</comment>
<dbReference type="PANTHER" id="PTHR30055">
    <property type="entry name" value="HTH-TYPE TRANSCRIPTIONAL REGULATOR RUTR"/>
    <property type="match status" value="1"/>
</dbReference>
<sequence>MSDTIPTSAAESAPAAPAPVTNASAAAASTPTTGGAPGRAALLRAMEQLAREQGVNSVGLREVARRAGLSHAAPTHYFGSREGMIRALALEGLALLDDELCTAQERAAHLPGRERLVADSLEFVAFAQRNPAHFDAMFRTPSIARGDEALDRARLAALAGLRALVVEVHANGDIHGDVESTFLQLCAMSHGIASLAVDGVLHGFDEIAPSDEAMGVAERIIRAQVEQLP</sequence>
<dbReference type="InterPro" id="IPR001647">
    <property type="entry name" value="HTH_TetR"/>
</dbReference>
<dbReference type="RefSeq" id="WP_157416024.1">
    <property type="nucleotide sequence ID" value="NZ_BAAAMK010000004.1"/>
</dbReference>
<evidence type="ECO:0000313" key="7">
    <source>
        <dbReference type="EMBL" id="GAA1955685.1"/>
    </source>
</evidence>
<name>A0ABP5C0P6_9MICO</name>
<keyword evidence="3" id="KW-0804">Transcription</keyword>
<dbReference type="Pfam" id="PF00440">
    <property type="entry name" value="TetR_N"/>
    <property type="match status" value="1"/>
</dbReference>
<evidence type="ECO:0000256" key="5">
    <source>
        <dbReference type="SAM" id="MobiDB-lite"/>
    </source>
</evidence>
<keyword evidence="2 4" id="KW-0238">DNA-binding</keyword>
<keyword evidence="1" id="KW-0805">Transcription regulation</keyword>
<dbReference type="InterPro" id="IPR050109">
    <property type="entry name" value="HTH-type_TetR-like_transc_reg"/>
</dbReference>
<keyword evidence="8" id="KW-1185">Reference proteome</keyword>
<proteinExistence type="predicted"/>
<dbReference type="SUPFAM" id="SSF46689">
    <property type="entry name" value="Homeodomain-like"/>
    <property type="match status" value="1"/>
</dbReference>
<dbReference type="SUPFAM" id="SSF48498">
    <property type="entry name" value="Tetracyclin repressor-like, C-terminal domain"/>
    <property type="match status" value="1"/>
</dbReference>
<feature type="domain" description="HTH tetR-type" evidence="6">
    <location>
        <begin position="36"/>
        <end position="96"/>
    </location>
</feature>
<evidence type="ECO:0000256" key="1">
    <source>
        <dbReference type="ARBA" id="ARBA00023015"/>
    </source>
</evidence>
<dbReference type="EMBL" id="BAAAMK010000004">
    <property type="protein sequence ID" value="GAA1955685.1"/>
    <property type="molecule type" value="Genomic_DNA"/>
</dbReference>
<dbReference type="Gene3D" id="1.10.357.10">
    <property type="entry name" value="Tetracycline Repressor, domain 2"/>
    <property type="match status" value="1"/>
</dbReference>
<dbReference type="Pfam" id="PF13305">
    <property type="entry name" value="TetR_C_33"/>
    <property type="match status" value="1"/>
</dbReference>